<evidence type="ECO:0000313" key="1">
    <source>
        <dbReference type="EMBL" id="GAJ14714.1"/>
    </source>
</evidence>
<feature type="non-terminal residue" evidence="1">
    <location>
        <position position="75"/>
    </location>
</feature>
<dbReference type="AlphaFoldDB" id="X1UB40"/>
<dbReference type="SUPFAM" id="SSF53850">
    <property type="entry name" value="Periplasmic binding protein-like II"/>
    <property type="match status" value="1"/>
</dbReference>
<evidence type="ECO:0008006" key="2">
    <source>
        <dbReference type="Google" id="ProtNLM"/>
    </source>
</evidence>
<dbReference type="Gene3D" id="3.10.105.10">
    <property type="entry name" value="Dipeptide-binding Protein, Domain 3"/>
    <property type="match status" value="1"/>
</dbReference>
<accession>X1UB40</accession>
<protein>
    <recommendedName>
        <fullName evidence="2">Solute-binding protein family 5 domain-containing protein</fullName>
    </recommendedName>
</protein>
<name>X1UB40_9ZZZZ</name>
<organism evidence="1">
    <name type="scientific">marine sediment metagenome</name>
    <dbReference type="NCBI Taxonomy" id="412755"/>
    <lineage>
        <taxon>unclassified sequences</taxon>
        <taxon>metagenomes</taxon>
        <taxon>ecological metagenomes</taxon>
    </lineage>
</organism>
<reference evidence="1" key="1">
    <citation type="journal article" date="2014" name="Front. Microbiol.">
        <title>High frequency of phylogenetically diverse reductive dehalogenase-homologous genes in deep subseafloor sedimentary metagenomes.</title>
        <authorList>
            <person name="Kawai M."/>
            <person name="Futagami T."/>
            <person name="Toyoda A."/>
            <person name="Takaki Y."/>
            <person name="Nishi S."/>
            <person name="Hori S."/>
            <person name="Arai W."/>
            <person name="Tsubouchi T."/>
            <person name="Morono Y."/>
            <person name="Uchiyama I."/>
            <person name="Ito T."/>
            <person name="Fujiyama A."/>
            <person name="Inagaki F."/>
            <person name="Takami H."/>
        </authorList>
    </citation>
    <scope>NUCLEOTIDE SEQUENCE</scope>
    <source>
        <strain evidence="1">Expedition CK06-06</strain>
    </source>
</reference>
<comment type="caution">
    <text evidence="1">The sequence shown here is derived from an EMBL/GenBank/DDBJ whole genome shotgun (WGS) entry which is preliminary data.</text>
</comment>
<gene>
    <name evidence="1" type="ORF">S12H4_51562</name>
</gene>
<proteinExistence type="predicted"/>
<dbReference type="EMBL" id="BARW01032598">
    <property type="protein sequence ID" value="GAJ14714.1"/>
    <property type="molecule type" value="Genomic_DNA"/>
</dbReference>
<sequence length="75" mass="8440">MVYDPVEARRILVNAGYPEGEEAFILKFIANSLSLDFIDMASMVKEYWADIGVTLTMETMEPTAYTRLLWGSGEA</sequence>